<dbReference type="PROSITE" id="PS00916">
    <property type="entry name" value="PI3_4_KINASE_2"/>
    <property type="match status" value="1"/>
</dbReference>
<protein>
    <submittedName>
        <fullName evidence="5">Phosphatidylinositol 3-and 4-kinase family protein</fullName>
    </submittedName>
</protein>
<dbReference type="InterPro" id="IPR000403">
    <property type="entry name" value="PI3/4_kinase_cat_dom"/>
</dbReference>
<dbReference type="GO" id="GO:0016301">
    <property type="term" value="F:kinase activity"/>
    <property type="evidence" value="ECO:0007669"/>
    <property type="project" value="UniProtKB-KW"/>
</dbReference>
<dbReference type="InterPro" id="IPR011009">
    <property type="entry name" value="Kinase-like_dom_sf"/>
</dbReference>
<dbReference type="InterPro" id="IPR018936">
    <property type="entry name" value="PI3/4_kinase_CS"/>
</dbReference>
<keyword evidence="1" id="KW-0808">Transferase</keyword>
<evidence type="ECO:0000256" key="3">
    <source>
        <dbReference type="SAM" id="MobiDB-lite"/>
    </source>
</evidence>
<feature type="compositionally biased region" description="Basic and acidic residues" evidence="3">
    <location>
        <begin position="1390"/>
        <end position="1414"/>
    </location>
</feature>
<dbReference type="KEGG" id="tva:4775662"/>
<evidence type="ECO:0000256" key="2">
    <source>
        <dbReference type="ARBA" id="ARBA00022777"/>
    </source>
</evidence>
<feature type="region of interest" description="Disordered" evidence="3">
    <location>
        <begin position="1390"/>
        <end position="1415"/>
    </location>
</feature>
<keyword evidence="2" id="KW-0418">Kinase</keyword>
<dbReference type="Gene3D" id="1.25.10.10">
    <property type="entry name" value="Leucine-rich Repeat Variant"/>
    <property type="match status" value="1"/>
</dbReference>
<dbReference type="InterPro" id="IPR011989">
    <property type="entry name" value="ARM-like"/>
</dbReference>
<dbReference type="PROSITE" id="PS50290">
    <property type="entry name" value="PI3_4_KINASE_3"/>
    <property type="match status" value="1"/>
</dbReference>
<dbReference type="RefSeq" id="XP_001329779.1">
    <property type="nucleotide sequence ID" value="XM_001329744.1"/>
</dbReference>
<feature type="domain" description="PI3K/PI4K catalytic" evidence="4">
    <location>
        <begin position="1971"/>
        <end position="2274"/>
    </location>
</feature>
<dbReference type="PANTHER" id="PTHR11139:SF9">
    <property type="entry name" value="SERINE_THREONINE-PROTEIN KINASE MTOR"/>
    <property type="match status" value="1"/>
</dbReference>
<evidence type="ECO:0000259" key="4">
    <source>
        <dbReference type="PROSITE" id="PS50290"/>
    </source>
</evidence>
<dbReference type="InterPro" id="IPR036940">
    <property type="entry name" value="PI3/4_kinase_cat_sf"/>
</dbReference>
<evidence type="ECO:0000313" key="6">
    <source>
        <dbReference type="Proteomes" id="UP000001542"/>
    </source>
</evidence>
<dbReference type="Pfam" id="PF00454">
    <property type="entry name" value="PI3_PI4_kinase"/>
    <property type="match status" value="1"/>
</dbReference>
<dbReference type="InterPro" id="IPR003151">
    <property type="entry name" value="PIK-rel_kinase_FAT"/>
</dbReference>
<dbReference type="InParanoid" id="A2DPP4"/>
<dbReference type="PANTHER" id="PTHR11139">
    <property type="entry name" value="ATAXIA TELANGIECTASIA MUTATED ATM -RELATED"/>
    <property type="match status" value="1"/>
</dbReference>
<reference evidence="5" key="1">
    <citation type="submission" date="2006-10" db="EMBL/GenBank/DDBJ databases">
        <authorList>
            <person name="Amadeo P."/>
            <person name="Zhao Q."/>
            <person name="Wortman J."/>
            <person name="Fraser-Liggett C."/>
            <person name="Carlton J."/>
        </authorList>
    </citation>
    <scope>NUCLEOTIDE SEQUENCE</scope>
    <source>
        <strain evidence="5">G3</strain>
    </source>
</reference>
<dbReference type="Gene3D" id="1.10.1070.11">
    <property type="entry name" value="Phosphatidylinositol 3-/4-kinase, catalytic domain"/>
    <property type="match status" value="1"/>
</dbReference>
<dbReference type="EMBL" id="DS113228">
    <property type="protein sequence ID" value="EAY17644.1"/>
    <property type="molecule type" value="Genomic_DNA"/>
</dbReference>
<dbReference type="SMART" id="SM00146">
    <property type="entry name" value="PI3Kc"/>
    <property type="match status" value="1"/>
</dbReference>
<keyword evidence="6" id="KW-1185">Reference proteome</keyword>
<dbReference type="SUPFAM" id="SSF48371">
    <property type="entry name" value="ARM repeat"/>
    <property type="match status" value="2"/>
</dbReference>
<evidence type="ECO:0000313" key="5">
    <source>
        <dbReference type="EMBL" id="EAY17644.1"/>
    </source>
</evidence>
<dbReference type="STRING" id="5722.A2DPP4"/>
<sequence>MLPTKGALPYEPLSDNTDEFSRWKQSRRRIIKEIDKTILNQTDEELKEFVDNWLEIANDHKEFVDPLSILKGLMHLSVYYHYHHDFTSIQILVPIVNNFVSHPKRCIARVATRVLWWLAEDSTENIDFFHSIVSEVPKWLEKPLTDQLFYSSLCILHNAYGYADQLVNGFVTQAFPQIMHATFCDDKELQHITLSVLKHHLMSQKPKDLDRWFNFCIEQLNSQDPNKFKGALRVTGFFFEFNYFTNTEPILKVLMNQVNKSMADSIVEFLYNLSRLNLIDYNKCHFYYLFLSLLFTSNPLLISIMEKLPNNHPPELENVKILNGKIDTPFLYGLVSVICKKFPFYHNRFIIVHDPTFSKEYLNLLRNNMEYRFTVHPKLSQFCLSQLSQPTSEANTITALRIAKYFGHVIFNKTETQLIDQILNLLHSDNETIRVAAAKAIKQNGVGISNPYLLRIALFDTSARVRLAAIKRLSITDEILESRSTAQLLNDADVDVKLAALKFVEEAASQNPILFYPELFRFVSQCLETFSGMKNFIEIANYSKLFPIIAKLVVDKYQPFIPQLAQFCLLFLSRGSVFSHNLDYFVEDENLIPPCERKPSLRGEIFGSLYSSHIDERDCNLIKTLKILSPFMESYADVIFEIIGGMIINTKTKDIVLISCVNCLRRNIIHIPIEDTFSNRFPPLTNRLFKILSTTLNEKLAIKIMKLFGNAGVCSLPNYQEVSDATFAFVDVDKKDFVINALLDAITKNIDSHPPSVFDVVKSAYRYEPNAAIKYTQKIIPSIILALKKSTIEQIEHLFSILSEITLIIGHRMDEYAEQICILIRKYLTSKNATECCISLSYVLNSSLSPYMPPIFFDAINLVINHQSGNYKSHFKLLAFSVLYQNQPLHLFIKACESCIHINPKIVVREMCRILQNSVVASYFGSSMWRIVNYLIPWTRELCLQLLYSLILFKGITDEQAKIVIKNASIVDENLDILLKMTPEQRMLNGIPDFVKQKKAKVEPQFMHVKNLTTNQVASSFKNNNPTNTVFSEVKSPLTTSLTSWQIDLSNKTVTRSPNNVIRDSQKLIIDSEYLRGKILPIAFLSCFLNTSSDQKEVFLKQLNDCFSLGQKINSSIYKIIDLLEMLGYNHIIEDKKLAENSSSPWRSIFYWRRLFINNSEMDLEPMLDKMYKMGRMMTIRGILDMSNNNLPPMRLAYWRERVLDFEGSLKIYENENSLPNVIRTISFMERWDEVRELYNKFEKMDDNDKSLTSSAFCSSFYYDNQLDIADNLLKYFPKSESLRIGFVRIIVLIKEGKYEEAKICIMNKFKHLVQNREIYSGTNVHMALRYLIYGQHLSELSDVIKIKQNTDNNMKHLNMIWTRHLNNFRGKGRDWRELSDIRNLLKTDKSNEEETKEEEEKSSEKTEEEKSSDYSDDQIIISPFAKARQNLSRTSFTTKQIDEPEIANSPIVCTFQTTSKVGLSNLTQNLSFCQNLTKEKTSPLAKSPKQPMKNYSPDKMSKLSSFYMTNAKNKMSEFKPSENLTTYEGIPKLPAKEEKPKDLLISDVNLKMAVALRKDRQWNILSGIHKRIAKESLSHDIFLERIKSQWAKGKREIALNKIEYLLKCYLSSPKDLPAIIKQMPDSAQNDFKSIWKSDILQKWQKFLTSNKPSPMIIAQTIRTVTSWRIRQGLLTNKEEIEKNCKLLNSAIENDKTNKRAYFNYGFSLMQLLLIQENHDNKDVKSDNKSDNKSDIAFQCITSLLHCPSLPSMSLFTWLVTFLDDKTAQRIDLTKFKSEFLVKLLPRFVDLLSKDKSSCRSIAKIVITRLSYDFQKVVFPLRSKIHVKEVSEILLNLCNSSEKNYKINVDAGSLINLLKMKSSSKKEKAEKIVEKLLKDQNSEIAIKRNISELENLIKDDIPDDVTFDVRTILNLMNSDSQEKFIDIDKILEKMRNYLSKNNKGQFLSQKETDVKWRSFCVSVPGVPTTLIESVSPVINVLQTPKRQRVVEMVGDGMKFRFLLFANDLYDDERFSIFVDVIRSMFVKDESFVDFAPFCPKIFPLCEDCGLIKINGMTETIEEIMTSFSAKRKHEREIADEHLGLTRFSTLNKIQNIEIFKKLSENSLGDELLESIWRAMPAVSKWVRTGDKITMSYASNSMLCYVMRIEDRNPGNILIEKDSGNVCLIDYSSIFSKTKEEKVKFRMTKCVRNLMDGANPFGMFQFSCEKIMEFLCEKRVLIMSQLKVSFPENEMIPYDDIDRRMLGIDRDVDDETRNVRDMVSKLIEISSENTNIYSMNFEWKPYW</sequence>
<reference evidence="5" key="2">
    <citation type="journal article" date="2007" name="Science">
        <title>Draft genome sequence of the sexually transmitted pathogen Trichomonas vaginalis.</title>
        <authorList>
            <person name="Carlton J.M."/>
            <person name="Hirt R.P."/>
            <person name="Silva J.C."/>
            <person name="Delcher A.L."/>
            <person name="Schatz M."/>
            <person name="Zhao Q."/>
            <person name="Wortman J.R."/>
            <person name="Bidwell S.L."/>
            <person name="Alsmark U.C.M."/>
            <person name="Besteiro S."/>
            <person name="Sicheritz-Ponten T."/>
            <person name="Noel C.J."/>
            <person name="Dacks J.B."/>
            <person name="Foster P.G."/>
            <person name="Simillion C."/>
            <person name="Van de Peer Y."/>
            <person name="Miranda-Saavedra D."/>
            <person name="Barton G.J."/>
            <person name="Westrop G.D."/>
            <person name="Mueller S."/>
            <person name="Dessi D."/>
            <person name="Fiori P.L."/>
            <person name="Ren Q."/>
            <person name="Paulsen I."/>
            <person name="Zhang H."/>
            <person name="Bastida-Corcuera F.D."/>
            <person name="Simoes-Barbosa A."/>
            <person name="Brown M.T."/>
            <person name="Hayes R.D."/>
            <person name="Mukherjee M."/>
            <person name="Okumura C.Y."/>
            <person name="Schneider R."/>
            <person name="Smith A.J."/>
            <person name="Vanacova S."/>
            <person name="Villalvazo M."/>
            <person name="Haas B.J."/>
            <person name="Pertea M."/>
            <person name="Feldblyum T.V."/>
            <person name="Utterback T.R."/>
            <person name="Shu C.L."/>
            <person name="Osoegawa K."/>
            <person name="de Jong P.J."/>
            <person name="Hrdy I."/>
            <person name="Horvathova L."/>
            <person name="Zubacova Z."/>
            <person name="Dolezal P."/>
            <person name="Malik S.B."/>
            <person name="Logsdon J.M. Jr."/>
            <person name="Henze K."/>
            <person name="Gupta A."/>
            <person name="Wang C.C."/>
            <person name="Dunne R.L."/>
            <person name="Upcroft J.A."/>
            <person name="Upcroft P."/>
            <person name="White O."/>
            <person name="Salzberg S.L."/>
            <person name="Tang P."/>
            <person name="Chiu C.-H."/>
            <person name="Lee Y.-S."/>
            <person name="Embley T.M."/>
            <person name="Coombs G.H."/>
            <person name="Mottram J.C."/>
            <person name="Tachezy J."/>
            <person name="Fraser-Liggett C.M."/>
            <person name="Johnson P.J."/>
        </authorList>
    </citation>
    <scope>NUCLEOTIDE SEQUENCE [LARGE SCALE GENOMIC DNA]</scope>
    <source>
        <strain evidence="5">G3</strain>
    </source>
</reference>
<dbReference type="FunFam" id="1.25.10.10:FF:001929">
    <property type="entry name" value="PIKK family atypical protein kinase"/>
    <property type="match status" value="1"/>
</dbReference>
<dbReference type="InterPro" id="IPR050517">
    <property type="entry name" value="DDR_Repair_Kinase"/>
</dbReference>
<dbReference type="Proteomes" id="UP000001542">
    <property type="component" value="Unassembled WGS sequence"/>
</dbReference>
<evidence type="ECO:0000256" key="1">
    <source>
        <dbReference type="ARBA" id="ARBA00022679"/>
    </source>
</evidence>
<dbReference type="VEuPathDB" id="TrichDB:TVAGG3_0934980"/>
<organism evidence="5 6">
    <name type="scientific">Trichomonas vaginalis (strain ATCC PRA-98 / G3)</name>
    <dbReference type="NCBI Taxonomy" id="412133"/>
    <lineage>
        <taxon>Eukaryota</taxon>
        <taxon>Metamonada</taxon>
        <taxon>Parabasalia</taxon>
        <taxon>Trichomonadida</taxon>
        <taxon>Trichomonadidae</taxon>
        <taxon>Trichomonas</taxon>
    </lineage>
</organism>
<dbReference type="SUPFAM" id="SSF56112">
    <property type="entry name" value="Protein kinase-like (PK-like)"/>
    <property type="match status" value="1"/>
</dbReference>
<dbReference type="CDD" id="cd00142">
    <property type="entry name" value="PI3Kc_like"/>
    <property type="match status" value="1"/>
</dbReference>
<dbReference type="InterPro" id="IPR016024">
    <property type="entry name" value="ARM-type_fold"/>
</dbReference>
<dbReference type="Pfam" id="PF02259">
    <property type="entry name" value="FAT"/>
    <property type="match status" value="1"/>
</dbReference>
<gene>
    <name evidence="5" type="ORF">TVAG_235260</name>
</gene>
<dbReference type="eggNOG" id="KOG0891">
    <property type="taxonomic scope" value="Eukaryota"/>
</dbReference>
<dbReference type="FunFam" id="1.10.1070.11:FF:000094">
    <property type="entry name" value="Phosphatidylinositol 3-and 4-kinase family protein"/>
    <property type="match status" value="1"/>
</dbReference>
<accession>A2DPP4</accession>
<proteinExistence type="predicted"/>
<name>A2DPP4_TRIV3</name>
<dbReference type="VEuPathDB" id="TrichDB:TVAG_235260"/>